<dbReference type="PANTHER" id="PTHR12411">
    <property type="entry name" value="CYSTEINE PROTEASE FAMILY C1-RELATED"/>
    <property type="match status" value="1"/>
</dbReference>
<dbReference type="InterPro" id="IPR013128">
    <property type="entry name" value="Peptidase_C1A"/>
</dbReference>
<dbReference type="GO" id="GO:0008234">
    <property type="term" value="F:cysteine-type peptidase activity"/>
    <property type="evidence" value="ECO:0007669"/>
    <property type="project" value="InterPro"/>
</dbReference>
<comment type="similarity">
    <text evidence="1">Belongs to the peptidase C1 family.</text>
</comment>
<dbReference type="EMBL" id="JADBJN010000001">
    <property type="protein sequence ID" value="KAG5681181.1"/>
    <property type="molecule type" value="Genomic_DNA"/>
</dbReference>
<comment type="caution">
    <text evidence="5">The sequence shown here is derived from an EMBL/GenBank/DDBJ whole genome shotgun (WGS) entry which is preliminary data.</text>
</comment>
<evidence type="ECO:0000256" key="1">
    <source>
        <dbReference type="ARBA" id="ARBA00008455"/>
    </source>
</evidence>
<dbReference type="GO" id="GO:0006508">
    <property type="term" value="P:proteolysis"/>
    <property type="evidence" value="ECO:0007669"/>
    <property type="project" value="InterPro"/>
</dbReference>
<dbReference type="Pfam" id="PF08246">
    <property type="entry name" value="Inhibitor_I29"/>
    <property type="match status" value="1"/>
</dbReference>
<accession>A0A9J6CGW7</accession>
<evidence type="ECO:0000256" key="2">
    <source>
        <dbReference type="SAM" id="SignalP"/>
    </source>
</evidence>
<dbReference type="CDD" id="cd02248">
    <property type="entry name" value="Peptidase_C1A"/>
    <property type="match status" value="1"/>
</dbReference>
<dbReference type="OrthoDB" id="387093at2759"/>
<name>A0A9J6CGW7_POLVA</name>
<dbReference type="PROSITE" id="PS00640">
    <property type="entry name" value="THIOL_PROTEASE_ASN"/>
    <property type="match status" value="1"/>
</dbReference>
<dbReference type="InterPro" id="IPR039417">
    <property type="entry name" value="Peptidase_C1A_papain-like"/>
</dbReference>
<evidence type="ECO:0000259" key="3">
    <source>
        <dbReference type="SMART" id="SM00645"/>
    </source>
</evidence>
<feature type="domain" description="Peptidase C1A papain C-terminal" evidence="3">
    <location>
        <begin position="124"/>
        <end position="337"/>
    </location>
</feature>
<dbReference type="Pfam" id="PF00112">
    <property type="entry name" value="Peptidase_C1"/>
    <property type="match status" value="1"/>
</dbReference>
<dbReference type="Gene3D" id="3.90.70.10">
    <property type="entry name" value="Cysteine proteinases"/>
    <property type="match status" value="1"/>
</dbReference>
<dbReference type="SUPFAM" id="SSF54001">
    <property type="entry name" value="Cysteine proteinases"/>
    <property type="match status" value="1"/>
</dbReference>
<proteinExistence type="inferred from homology"/>
<dbReference type="InterPro" id="IPR000668">
    <property type="entry name" value="Peptidase_C1A_C"/>
</dbReference>
<dbReference type="SMART" id="SM00848">
    <property type="entry name" value="Inhibitor_I29"/>
    <property type="match status" value="1"/>
</dbReference>
<keyword evidence="6" id="KW-1185">Reference proteome</keyword>
<sequence length="340" mass="39132">MKGIILVFLAIGLPLLVSSDDCNAREFFEFKYKYNKVYDDAIEEHNRCQIFTKNLNEVNGSSNVGASNLVKYEEGVTKFFDLTKEEFLKRNTGLKPLTRMNPTDVRIQLPDSLLKTLPEGWEPENEELDLRVSQIPVKIQGTCGSDWAFAPTGVFEYYLFKRFHIYYNLSEQMSVDCIREHGCHGGMMNEVFDYFLDKGVDFASVYPYKGEEQRCQYLDTHNPKNGLDRTFARKWYVAPADEKYLMYLLENVGWITVAISADSLSSYQSGILKGETCVGDINHAVILVGYGTDKETNTPYWILRNSWGPEWGENGYFRMERGVNACNIVDEFPNARLFLR</sequence>
<evidence type="ECO:0000313" key="5">
    <source>
        <dbReference type="EMBL" id="KAG5681181.1"/>
    </source>
</evidence>
<dbReference type="PRINTS" id="PR00705">
    <property type="entry name" value="PAPAIN"/>
</dbReference>
<feature type="domain" description="Cathepsin propeptide inhibitor" evidence="4">
    <location>
        <begin position="27"/>
        <end position="87"/>
    </location>
</feature>
<dbReference type="InterPro" id="IPR013201">
    <property type="entry name" value="Prot_inhib_I29"/>
</dbReference>
<dbReference type="InterPro" id="IPR038765">
    <property type="entry name" value="Papain-like_cys_pep_sf"/>
</dbReference>
<dbReference type="Proteomes" id="UP001107558">
    <property type="component" value="Chromosome 1"/>
</dbReference>
<reference evidence="5" key="1">
    <citation type="submission" date="2021-03" db="EMBL/GenBank/DDBJ databases">
        <title>Chromosome level genome of the anhydrobiotic midge Polypedilum vanderplanki.</title>
        <authorList>
            <person name="Yoshida Y."/>
            <person name="Kikawada T."/>
            <person name="Gusev O."/>
        </authorList>
    </citation>
    <scope>NUCLEOTIDE SEQUENCE</scope>
    <source>
        <strain evidence="5">NIAS01</strain>
        <tissue evidence="5">Whole body or cell culture</tissue>
    </source>
</reference>
<feature type="signal peptide" evidence="2">
    <location>
        <begin position="1"/>
        <end position="19"/>
    </location>
</feature>
<organism evidence="5 6">
    <name type="scientific">Polypedilum vanderplanki</name>
    <name type="common">Sleeping chironomid midge</name>
    <dbReference type="NCBI Taxonomy" id="319348"/>
    <lineage>
        <taxon>Eukaryota</taxon>
        <taxon>Metazoa</taxon>
        <taxon>Ecdysozoa</taxon>
        <taxon>Arthropoda</taxon>
        <taxon>Hexapoda</taxon>
        <taxon>Insecta</taxon>
        <taxon>Pterygota</taxon>
        <taxon>Neoptera</taxon>
        <taxon>Endopterygota</taxon>
        <taxon>Diptera</taxon>
        <taxon>Nematocera</taxon>
        <taxon>Chironomoidea</taxon>
        <taxon>Chironomidae</taxon>
        <taxon>Chironominae</taxon>
        <taxon>Polypedilum</taxon>
        <taxon>Polypedilum</taxon>
    </lineage>
</organism>
<keyword evidence="2" id="KW-0732">Signal</keyword>
<evidence type="ECO:0000313" key="6">
    <source>
        <dbReference type="Proteomes" id="UP001107558"/>
    </source>
</evidence>
<evidence type="ECO:0000259" key="4">
    <source>
        <dbReference type="SMART" id="SM00848"/>
    </source>
</evidence>
<protein>
    <submittedName>
        <fullName evidence="5">Uncharacterized protein</fullName>
    </submittedName>
</protein>
<dbReference type="AlphaFoldDB" id="A0A9J6CGW7"/>
<feature type="chain" id="PRO_5039918037" evidence="2">
    <location>
        <begin position="20"/>
        <end position="340"/>
    </location>
</feature>
<gene>
    <name evidence="5" type="ORF">PVAND_010639</name>
</gene>
<dbReference type="InterPro" id="IPR025661">
    <property type="entry name" value="Pept_asp_AS"/>
</dbReference>
<dbReference type="SMART" id="SM00645">
    <property type="entry name" value="Pept_C1"/>
    <property type="match status" value="1"/>
</dbReference>